<protein>
    <recommendedName>
        <fullName evidence="3">DUF7707 domain-containing protein</fullName>
    </recommendedName>
</protein>
<dbReference type="InterPro" id="IPR056124">
    <property type="entry name" value="DUF7707"/>
</dbReference>
<keyword evidence="2" id="KW-0732">Signal</keyword>
<keyword evidence="1" id="KW-0812">Transmembrane</keyword>
<keyword evidence="5" id="KW-1185">Reference proteome</keyword>
<dbReference type="OrthoDB" id="2439692at2759"/>
<keyword evidence="1" id="KW-0472">Membrane</keyword>
<dbReference type="AlphaFoldDB" id="A0A6G1K3P2"/>
<gene>
    <name evidence="4" type="ORF">K504DRAFT_446625</name>
</gene>
<evidence type="ECO:0000313" key="4">
    <source>
        <dbReference type="EMBL" id="KAF2707484.1"/>
    </source>
</evidence>
<dbReference type="Pfam" id="PF24808">
    <property type="entry name" value="DUF7707"/>
    <property type="match status" value="1"/>
</dbReference>
<evidence type="ECO:0000256" key="2">
    <source>
        <dbReference type="SAM" id="SignalP"/>
    </source>
</evidence>
<dbReference type="EMBL" id="MU005773">
    <property type="protein sequence ID" value="KAF2707484.1"/>
    <property type="molecule type" value="Genomic_DNA"/>
</dbReference>
<reference evidence="4" key="1">
    <citation type="journal article" date="2020" name="Stud. Mycol.">
        <title>101 Dothideomycetes genomes: a test case for predicting lifestyles and emergence of pathogens.</title>
        <authorList>
            <person name="Haridas S."/>
            <person name="Albert R."/>
            <person name="Binder M."/>
            <person name="Bloem J."/>
            <person name="Labutti K."/>
            <person name="Salamov A."/>
            <person name="Andreopoulos B."/>
            <person name="Baker S."/>
            <person name="Barry K."/>
            <person name="Bills G."/>
            <person name="Bluhm B."/>
            <person name="Cannon C."/>
            <person name="Castanera R."/>
            <person name="Culley D."/>
            <person name="Daum C."/>
            <person name="Ezra D."/>
            <person name="Gonzalez J."/>
            <person name="Henrissat B."/>
            <person name="Kuo A."/>
            <person name="Liang C."/>
            <person name="Lipzen A."/>
            <person name="Lutzoni F."/>
            <person name="Magnuson J."/>
            <person name="Mondo S."/>
            <person name="Nolan M."/>
            <person name="Ohm R."/>
            <person name="Pangilinan J."/>
            <person name="Park H.-J."/>
            <person name="Ramirez L."/>
            <person name="Alfaro M."/>
            <person name="Sun H."/>
            <person name="Tritt A."/>
            <person name="Yoshinaga Y."/>
            <person name="Zwiers L.-H."/>
            <person name="Turgeon B."/>
            <person name="Goodwin S."/>
            <person name="Spatafora J."/>
            <person name="Crous P."/>
            <person name="Grigoriev I."/>
        </authorList>
    </citation>
    <scope>NUCLEOTIDE SEQUENCE</scope>
    <source>
        <strain evidence="4">CBS 279.74</strain>
    </source>
</reference>
<dbReference type="PANTHER" id="PTHR38118:SF2">
    <property type="entry name" value="CDP-ALCOHOL PHOSPHATIDYLTRANSFERASE PROTEIN"/>
    <property type="match status" value="1"/>
</dbReference>
<feature type="transmembrane region" description="Helical" evidence="1">
    <location>
        <begin position="182"/>
        <end position="201"/>
    </location>
</feature>
<dbReference type="PANTHER" id="PTHR38118">
    <property type="entry name" value="ANCHORED CELL WALL PROTEIN 11-RELATED"/>
    <property type="match status" value="1"/>
</dbReference>
<evidence type="ECO:0000313" key="5">
    <source>
        <dbReference type="Proteomes" id="UP000799428"/>
    </source>
</evidence>
<dbReference type="Proteomes" id="UP000799428">
    <property type="component" value="Unassembled WGS sequence"/>
</dbReference>
<accession>A0A6G1K3P2</accession>
<evidence type="ECO:0000259" key="3">
    <source>
        <dbReference type="Pfam" id="PF24808"/>
    </source>
</evidence>
<evidence type="ECO:0000256" key="1">
    <source>
        <dbReference type="SAM" id="Phobius"/>
    </source>
</evidence>
<sequence length="202" mass="20949">MRSVLALGVLALSVLSKAQAQYTIDPNSVTIANRDAWCVNQKSQCPLICLQQPGVTSQDTEANDCNPDDLSYSCICDNGVSPNLTMYSQTIPYYVCTEWGQQCVSNCGGVQSCQSDCLQNHPCGAQNAYKGNATVSSILAASSAAAATQTPSSTQSISGFAGVTGTASSGDKKGAAAMLDLGASYSFAVVFASFFFGFAVVL</sequence>
<feature type="chain" id="PRO_5026188082" description="DUF7707 domain-containing protein" evidence="2">
    <location>
        <begin position="21"/>
        <end position="202"/>
    </location>
</feature>
<name>A0A6G1K3P2_9PLEO</name>
<proteinExistence type="predicted"/>
<organism evidence="4 5">
    <name type="scientific">Pleomassaria siparia CBS 279.74</name>
    <dbReference type="NCBI Taxonomy" id="1314801"/>
    <lineage>
        <taxon>Eukaryota</taxon>
        <taxon>Fungi</taxon>
        <taxon>Dikarya</taxon>
        <taxon>Ascomycota</taxon>
        <taxon>Pezizomycotina</taxon>
        <taxon>Dothideomycetes</taxon>
        <taxon>Pleosporomycetidae</taxon>
        <taxon>Pleosporales</taxon>
        <taxon>Pleomassariaceae</taxon>
        <taxon>Pleomassaria</taxon>
    </lineage>
</organism>
<feature type="domain" description="DUF7707" evidence="3">
    <location>
        <begin position="22"/>
        <end position="127"/>
    </location>
</feature>
<feature type="signal peptide" evidence="2">
    <location>
        <begin position="1"/>
        <end position="20"/>
    </location>
</feature>
<keyword evidence="1" id="KW-1133">Transmembrane helix</keyword>